<dbReference type="Proteomes" id="UP000269199">
    <property type="component" value="Chromosome"/>
</dbReference>
<dbReference type="AlphaFoldDB" id="A0AAD0UBE9"/>
<evidence type="ECO:0000313" key="2">
    <source>
        <dbReference type="Proteomes" id="UP000269199"/>
    </source>
</evidence>
<evidence type="ECO:0000313" key="1">
    <source>
        <dbReference type="EMBL" id="AYR24535.1"/>
    </source>
</evidence>
<name>A0AAD0UBE9_9BURK</name>
<organism evidence="1 2">
    <name type="scientific">Herbaspirillum rubrisubalbicans</name>
    <dbReference type="NCBI Taxonomy" id="80842"/>
    <lineage>
        <taxon>Bacteria</taxon>
        <taxon>Pseudomonadati</taxon>
        <taxon>Pseudomonadota</taxon>
        <taxon>Betaproteobacteria</taxon>
        <taxon>Burkholderiales</taxon>
        <taxon>Oxalobacteraceae</taxon>
        <taxon>Herbaspirillum</taxon>
    </lineage>
</organism>
<gene>
    <name evidence="1" type="ORF">RC54_12140</name>
</gene>
<proteinExistence type="predicted"/>
<dbReference type="EMBL" id="CP024996">
    <property type="protein sequence ID" value="AYR24535.1"/>
    <property type="molecule type" value="Genomic_DNA"/>
</dbReference>
<protein>
    <submittedName>
        <fullName evidence="1">Uncharacterized protein</fullName>
    </submittedName>
</protein>
<sequence>MPLCGKQRRTLKQMFLDLKELGYEGSYDRVAAFGRRWKVGQMERVKSVSKSTLDQLEPNCISDHVLTLFQESHYLLI</sequence>
<reference evidence="1 2" key="1">
    <citation type="submission" date="2017-11" db="EMBL/GenBank/DDBJ databases">
        <title>Complete genome sequence of Herbaspirillum rubrisubalbicans DSM 11543.</title>
        <authorList>
            <person name="Chen M."/>
            <person name="An Q."/>
        </authorList>
    </citation>
    <scope>NUCLEOTIDE SEQUENCE [LARGE SCALE GENOMIC DNA]</scope>
    <source>
        <strain evidence="1 2">DSM 11543</strain>
    </source>
</reference>
<accession>A0AAD0UBE9</accession>